<dbReference type="OrthoDB" id="625231at2759"/>
<protein>
    <submittedName>
        <fullName evidence="2">Uncharacterized protein</fullName>
    </submittedName>
</protein>
<dbReference type="PANTHER" id="PTHR31929">
    <property type="entry name" value="SAUR-LIKE AUXIN-RESPONSIVE PROTEIN FAMILY-RELATED"/>
    <property type="match status" value="1"/>
</dbReference>
<comment type="similarity">
    <text evidence="1">Belongs to the ARG7 family.</text>
</comment>
<dbReference type="InterPro" id="IPR003676">
    <property type="entry name" value="SAUR_fam"/>
</dbReference>
<gene>
    <name evidence="2" type="ORF">GIB67_032779</name>
</gene>
<proteinExistence type="inferred from homology"/>
<comment type="caution">
    <text evidence="2">The sequence shown here is derived from an EMBL/GenBank/DDBJ whole genome shotgun (WGS) entry which is preliminary data.</text>
</comment>
<organism evidence="2 3">
    <name type="scientific">Kingdonia uniflora</name>
    <dbReference type="NCBI Taxonomy" id="39325"/>
    <lineage>
        <taxon>Eukaryota</taxon>
        <taxon>Viridiplantae</taxon>
        <taxon>Streptophyta</taxon>
        <taxon>Embryophyta</taxon>
        <taxon>Tracheophyta</taxon>
        <taxon>Spermatophyta</taxon>
        <taxon>Magnoliopsida</taxon>
        <taxon>Ranunculales</taxon>
        <taxon>Circaeasteraceae</taxon>
        <taxon>Kingdonia</taxon>
    </lineage>
</organism>
<reference evidence="2 3" key="1">
    <citation type="journal article" date="2020" name="IScience">
        <title>Genome Sequencing of the Endangered Kingdonia uniflora (Circaeasteraceae, Ranunculales) Reveals Potential Mechanisms of Evolutionary Specialization.</title>
        <authorList>
            <person name="Sun Y."/>
            <person name="Deng T."/>
            <person name="Zhang A."/>
            <person name="Moore M.J."/>
            <person name="Landis J.B."/>
            <person name="Lin N."/>
            <person name="Zhang H."/>
            <person name="Zhang X."/>
            <person name="Huang J."/>
            <person name="Zhang X."/>
            <person name="Sun H."/>
            <person name="Wang H."/>
        </authorList>
    </citation>
    <scope>NUCLEOTIDE SEQUENCE [LARGE SCALE GENOMIC DNA]</scope>
    <source>
        <strain evidence="2">TB1705</strain>
        <tissue evidence="2">Leaf</tissue>
    </source>
</reference>
<name>A0A7J7MWJ9_9MAGN</name>
<dbReference type="GO" id="GO:0009733">
    <property type="term" value="P:response to auxin"/>
    <property type="evidence" value="ECO:0007669"/>
    <property type="project" value="InterPro"/>
</dbReference>
<accession>A0A7J7MWJ9</accession>
<feature type="non-terminal residue" evidence="2">
    <location>
        <position position="1"/>
    </location>
</feature>
<evidence type="ECO:0000313" key="2">
    <source>
        <dbReference type="EMBL" id="KAF6159162.1"/>
    </source>
</evidence>
<keyword evidence="3" id="KW-1185">Reference proteome</keyword>
<evidence type="ECO:0000313" key="3">
    <source>
        <dbReference type="Proteomes" id="UP000541444"/>
    </source>
</evidence>
<dbReference type="EMBL" id="JACGCM010001204">
    <property type="protein sequence ID" value="KAF6159162.1"/>
    <property type="molecule type" value="Genomic_DNA"/>
</dbReference>
<sequence>LKLQSFLSKNQSSPVSTTLHVPKGHLAVYVGYKEKKRYVVPISYLNNPSFQHLISRTEDEFGFDYPMGSLTILCKESAFVDLKSRLSAS</sequence>
<evidence type="ECO:0000256" key="1">
    <source>
        <dbReference type="ARBA" id="ARBA00006974"/>
    </source>
</evidence>
<dbReference type="AlphaFoldDB" id="A0A7J7MWJ9"/>
<dbReference type="Proteomes" id="UP000541444">
    <property type="component" value="Unassembled WGS sequence"/>
</dbReference>
<dbReference type="Pfam" id="PF02519">
    <property type="entry name" value="Auxin_inducible"/>
    <property type="match status" value="1"/>
</dbReference>